<evidence type="ECO:0000313" key="11">
    <source>
        <dbReference type="Proteomes" id="UP000263595"/>
    </source>
</evidence>
<proteinExistence type="predicted"/>
<dbReference type="PRINTS" id="PR00344">
    <property type="entry name" value="BCTRLSENSOR"/>
</dbReference>
<dbReference type="SMART" id="SM00448">
    <property type="entry name" value="REC"/>
    <property type="match status" value="1"/>
</dbReference>
<dbReference type="Gene3D" id="3.40.50.2300">
    <property type="match status" value="1"/>
</dbReference>
<feature type="modified residue" description="4-aspartylphosphate" evidence="6">
    <location>
        <position position="684"/>
    </location>
</feature>
<dbReference type="SUPFAM" id="SSF55785">
    <property type="entry name" value="PYP-like sensor domain (PAS domain)"/>
    <property type="match status" value="1"/>
</dbReference>
<dbReference type="SUPFAM" id="SSF47384">
    <property type="entry name" value="Homodimeric domain of signal transducing histidine kinase"/>
    <property type="match status" value="1"/>
</dbReference>
<dbReference type="Pfam" id="PF01590">
    <property type="entry name" value="GAF"/>
    <property type="match status" value="1"/>
</dbReference>
<dbReference type="InterPro" id="IPR013656">
    <property type="entry name" value="PAS_4"/>
</dbReference>
<dbReference type="InterPro" id="IPR005467">
    <property type="entry name" value="His_kinase_dom"/>
</dbReference>
<dbReference type="SMART" id="SM00388">
    <property type="entry name" value="HisKA"/>
    <property type="match status" value="1"/>
</dbReference>
<dbReference type="PANTHER" id="PTHR43065:SF42">
    <property type="entry name" value="TWO-COMPONENT SENSOR PPRA"/>
    <property type="match status" value="1"/>
</dbReference>
<dbReference type="InterPro" id="IPR004358">
    <property type="entry name" value="Sig_transdc_His_kin-like_C"/>
</dbReference>
<evidence type="ECO:0000256" key="3">
    <source>
        <dbReference type="ARBA" id="ARBA00022553"/>
    </source>
</evidence>
<dbReference type="SUPFAM" id="SSF55874">
    <property type="entry name" value="ATPase domain of HSP90 chaperone/DNA topoisomerase II/histidine kinase"/>
    <property type="match status" value="1"/>
</dbReference>
<dbReference type="SMART" id="SM00387">
    <property type="entry name" value="HATPase_c"/>
    <property type="match status" value="1"/>
</dbReference>
<reference evidence="11" key="1">
    <citation type="submission" date="2018-08" db="EMBL/GenBank/DDBJ databases">
        <authorList>
            <person name="Blom J."/>
        </authorList>
    </citation>
    <scope>NUCLEOTIDE SEQUENCE [LARGE SCALE GENOMIC DNA]</scope>
    <source>
        <strain evidence="11">CCOS 865</strain>
    </source>
</reference>
<feature type="region of interest" description="Disordered" evidence="7">
    <location>
        <begin position="1"/>
        <end position="30"/>
    </location>
</feature>
<dbReference type="Pfam" id="PF08448">
    <property type="entry name" value="PAS_4"/>
    <property type="match status" value="1"/>
</dbReference>
<keyword evidence="4 10" id="KW-0808">Transferase</keyword>
<dbReference type="Pfam" id="PF00072">
    <property type="entry name" value="Response_reg"/>
    <property type="match status" value="1"/>
</dbReference>
<dbReference type="AlphaFoldDB" id="A0A383RR79"/>
<feature type="compositionally biased region" description="Basic and acidic residues" evidence="7">
    <location>
        <begin position="9"/>
        <end position="19"/>
    </location>
</feature>
<feature type="domain" description="Response regulatory" evidence="9">
    <location>
        <begin position="634"/>
        <end position="745"/>
    </location>
</feature>
<dbReference type="InterPro" id="IPR003594">
    <property type="entry name" value="HATPase_dom"/>
</dbReference>
<evidence type="ECO:0000256" key="2">
    <source>
        <dbReference type="ARBA" id="ARBA00012438"/>
    </source>
</evidence>
<dbReference type="GO" id="GO:0000155">
    <property type="term" value="F:phosphorelay sensor kinase activity"/>
    <property type="evidence" value="ECO:0007669"/>
    <property type="project" value="InterPro"/>
</dbReference>
<name>A0A383RR79_9PSED</name>
<keyword evidence="3 6" id="KW-0597">Phosphoprotein</keyword>
<dbReference type="InterPro" id="IPR003661">
    <property type="entry name" value="HisK_dim/P_dom"/>
</dbReference>
<sequence length="749" mass="80652">MDGEVPEAIDDRREMKPVQDNDTDNPAAAMPSFLLGGGTVSTLLQSLDWAASPLGAPQDWSASLKTLMATILPAKAQIVLFWGADYVSLYNDAYAPTIGAKHPRALGRPGQENWSELWHDLEPLLRGVRETGETFAAQDRPFYIERRGLGEIAYFDVSYSAVREIDGSVGGVLCIVTETTERVQFQRRQAFLLELGQALPGMDNAEDIEAFAVRRLGEELGASRVFFGEDLGDGQHVRVARDWVDGATSVTGELNYQAFAADLPTALASGRSVHADYPAGTSAQLCASLYVPVLRSDGLEALLAVQFQAPHVFVEDECLLVEATAKQAWKAITHARAERALRASSAHLEATFAELMALNESLEERVGAMLADREAALLQLHEGRKMEMIGQLTGGIAHDFNNMLTPIIASLELIRRRPDDAERSTRLIDGALQAADRARNLVGRLLSFARRQTLKPQAVSLAALVGDMRELIARSLGPTIEVQVRIDSGLPPVLVDPHQLELALLNLVVNARDAMANGGRLVIAAGDVDSGPGKPEGVAGQQLWLQVGDSGSGMTEDVLGRCIEPFYSTKGVGKGTGLGLPMVQGLAAQSGGGFAIRSQPGEGTQATLWLPLAEAPISAAGAAAEEVPLAEGVRVLLVDDEDIVRHATAMQLRDLGYHVTEAASPAQARVLLDEGLRMDVLVTDQIMADETGSQFARGLRQRHGALPVLIITGYANLSPRELYGFEVLRKPFRRAELAESLAQLLRNKA</sequence>
<gene>
    <name evidence="10" type="primary">virA</name>
    <name evidence="10" type="ORF">CCOS865_01404</name>
</gene>
<accession>A0A383RR79</accession>
<dbReference type="InterPro" id="IPR036890">
    <property type="entry name" value="HATPase_C_sf"/>
</dbReference>
<feature type="domain" description="Histidine kinase" evidence="8">
    <location>
        <begin position="395"/>
        <end position="614"/>
    </location>
</feature>
<dbReference type="InterPro" id="IPR036097">
    <property type="entry name" value="HisK_dim/P_sf"/>
</dbReference>
<evidence type="ECO:0000256" key="1">
    <source>
        <dbReference type="ARBA" id="ARBA00000085"/>
    </source>
</evidence>
<evidence type="ECO:0000259" key="9">
    <source>
        <dbReference type="PROSITE" id="PS50110"/>
    </source>
</evidence>
<dbReference type="EC" id="2.7.13.3" evidence="2"/>
<dbReference type="PROSITE" id="PS50109">
    <property type="entry name" value="HIS_KIN"/>
    <property type="match status" value="1"/>
</dbReference>
<evidence type="ECO:0000256" key="7">
    <source>
        <dbReference type="SAM" id="MobiDB-lite"/>
    </source>
</evidence>
<dbReference type="Proteomes" id="UP000263595">
    <property type="component" value="Unassembled WGS sequence"/>
</dbReference>
<dbReference type="PANTHER" id="PTHR43065">
    <property type="entry name" value="SENSOR HISTIDINE KINASE"/>
    <property type="match status" value="1"/>
</dbReference>
<keyword evidence="5" id="KW-0418">Kinase</keyword>
<dbReference type="InterPro" id="IPR035965">
    <property type="entry name" value="PAS-like_dom_sf"/>
</dbReference>
<evidence type="ECO:0000256" key="6">
    <source>
        <dbReference type="PROSITE-ProRule" id="PRU00169"/>
    </source>
</evidence>
<dbReference type="CDD" id="cd00082">
    <property type="entry name" value="HisKA"/>
    <property type="match status" value="1"/>
</dbReference>
<dbReference type="Pfam" id="PF00512">
    <property type="entry name" value="HisKA"/>
    <property type="match status" value="1"/>
</dbReference>
<dbReference type="InterPro" id="IPR001789">
    <property type="entry name" value="Sig_transdc_resp-reg_receiver"/>
</dbReference>
<dbReference type="InterPro" id="IPR011006">
    <property type="entry name" value="CheY-like_superfamily"/>
</dbReference>
<organism evidence="10 11">
    <name type="scientific">Pseudomonas reidholzensis</name>
    <dbReference type="NCBI Taxonomy" id="1785162"/>
    <lineage>
        <taxon>Bacteria</taxon>
        <taxon>Pseudomonadati</taxon>
        <taxon>Pseudomonadota</taxon>
        <taxon>Gammaproteobacteria</taxon>
        <taxon>Pseudomonadales</taxon>
        <taxon>Pseudomonadaceae</taxon>
        <taxon>Pseudomonas</taxon>
    </lineage>
</organism>
<keyword evidence="11" id="KW-1185">Reference proteome</keyword>
<dbReference type="Gene3D" id="3.30.450.20">
    <property type="entry name" value="PAS domain"/>
    <property type="match status" value="1"/>
</dbReference>
<dbReference type="Gene3D" id="1.10.287.130">
    <property type="match status" value="1"/>
</dbReference>
<protein>
    <recommendedName>
        <fullName evidence="2">histidine kinase</fullName>
        <ecNumber evidence="2">2.7.13.3</ecNumber>
    </recommendedName>
</protein>
<comment type="catalytic activity">
    <reaction evidence="1">
        <text>ATP + protein L-histidine = ADP + protein N-phospho-L-histidine.</text>
        <dbReference type="EC" id="2.7.13.3"/>
    </reaction>
</comment>
<dbReference type="InterPro" id="IPR003018">
    <property type="entry name" value="GAF"/>
</dbReference>
<dbReference type="InterPro" id="IPR029016">
    <property type="entry name" value="GAF-like_dom_sf"/>
</dbReference>
<dbReference type="SUPFAM" id="SSF55781">
    <property type="entry name" value="GAF domain-like"/>
    <property type="match status" value="1"/>
</dbReference>
<dbReference type="PROSITE" id="PS50110">
    <property type="entry name" value="RESPONSE_REGULATORY"/>
    <property type="match status" value="1"/>
</dbReference>
<dbReference type="EMBL" id="UNOZ01000008">
    <property type="protein sequence ID" value="SYX89164.1"/>
    <property type="molecule type" value="Genomic_DNA"/>
</dbReference>
<evidence type="ECO:0000256" key="5">
    <source>
        <dbReference type="ARBA" id="ARBA00022777"/>
    </source>
</evidence>
<evidence type="ECO:0000256" key="4">
    <source>
        <dbReference type="ARBA" id="ARBA00022679"/>
    </source>
</evidence>
<dbReference type="Gene3D" id="3.30.450.40">
    <property type="match status" value="1"/>
</dbReference>
<evidence type="ECO:0000259" key="8">
    <source>
        <dbReference type="PROSITE" id="PS50109"/>
    </source>
</evidence>
<dbReference type="Pfam" id="PF02518">
    <property type="entry name" value="HATPase_c"/>
    <property type="match status" value="1"/>
</dbReference>
<dbReference type="SUPFAM" id="SSF52172">
    <property type="entry name" value="CheY-like"/>
    <property type="match status" value="1"/>
</dbReference>
<evidence type="ECO:0000313" key="10">
    <source>
        <dbReference type="EMBL" id="SYX89164.1"/>
    </source>
</evidence>
<dbReference type="Gene3D" id="3.30.565.10">
    <property type="entry name" value="Histidine kinase-like ATPase, C-terminal domain"/>
    <property type="match status" value="1"/>
</dbReference>